<gene>
    <name evidence="1" type="ORF">I4F81_002676</name>
</gene>
<sequence>MAAFVQSAALTRTLGASASVCGSPVVCTKRVAPAVAAPVSTTIEAAKHAQFKAAKKSNRCRPKKHRPSDINRKPPTYNVEPLRAEGLPADWTLVQ</sequence>
<organism evidence="1 2">
    <name type="scientific">Pyropia yezoensis</name>
    <name type="common">Susabi-nori</name>
    <name type="synonym">Porphyra yezoensis</name>
    <dbReference type="NCBI Taxonomy" id="2788"/>
    <lineage>
        <taxon>Eukaryota</taxon>
        <taxon>Rhodophyta</taxon>
        <taxon>Bangiophyceae</taxon>
        <taxon>Bangiales</taxon>
        <taxon>Bangiaceae</taxon>
        <taxon>Pyropia</taxon>
    </lineage>
</organism>
<keyword evidence="2" id="KW-1185">Reference proteome</keyword>
<evidence type="ECO:0000313" key="2">
    <source>
        <dbReference type="Proteomes" id="UP000798662"/>
    </source>
</evidence>
<name>A0ACC3BQ34_PYRYE</name>
<proteinExistence type="predicted"/>
<reference evidence="1" key="1">
    <citation type="submission" date="2019-11" db="EMBL/GenBank/DDBJ databases">
        <title>Nori genome reveals adaptations in red seaweeds to the harsh intertidal environment.</title>
        <authorList>
            <person name="Wang D."/>
            <person name="Mao Y."/>
        </authorList>
    </citation>
    <scope>NUCLEOTIDE SEQUENCE</scope>
    <source>
        <tissue evidence="1">Gametophyte</tissue>
    </source>
</reference>
<comment type="caution">
    <text evidence="1">The sequence shown here is derived from an EMBL/GenBank/DDBJ whole genome shotgun (WGS) entry which is preliminary data.</text>
</comment>
<accession>A0ACC3BQ34</accession>
<protein>
    <submittedName>
        <fullName evidence="1">Uncharacterized protein</fullName>
    </submittedName>
</protein>
<evidence type="ECO:0000313" key="1">
    <source>
        <dbReference type="EMBL" id="KAK1860086.1"/>
    </source>
</evidence>
<dbReference type="EMBL" id="CM020618">
    <property type="protein sequence ID" value="KAK1860086.1"/>
    <property type="molecule type" value="Genomic_DNA"/>
</dbReference>
<dbReference type="Proteomes" id="UP000798662">
    <property type="component" value="Chromosome 1"/>
</dbReference>